<evidence type="ECO:0000256" key="7">
    <source>
        <dbReference type="SAM" id="SignalP"/>
    </source>
</evidence>
<keyword evidence="6" id="KW-0325">Glycoprotein</keyword>
<keyword evidence="7" id="KW-0732">Signal</keyword>
<dbReference type="PANTHER" id="PTHR24060">
    <property type="entry name" value="METABOTROPIC GLUTAMATE RECEPTOR"/>
    <property type="match status" value="1"/>
</dbReference>
<dbReference type="PRINTS" id="PR00248">
    <property type="entry name" value="GPCRMGR"/>
</dbReference>
<dbReference type="InterPro" id="IPR050726">
    <property type="entry name" value="mGluR"/>
</dbReference>
<evidence type="ECO:0000256" key="3">
    <source>
        <dbReference type="ARBA" id="ARBA00022989"/>
    </source>
</evidence>
<comment type="subcellular location">
    <subcellularLocation>
        <location evidence="1">Membrane</location>
        <topology evidence="1">Multi-pass membrane protein</topology>
    </subcellularLocation>
</comment>
<dbReference type="EMBL" id="CALNXJ010000038">
    <property type="protein sequence ID" value="CAH3144072.1"/>
    <property type="molecule type" value="Genomic_DNA"/>
</dbReference>
<dbReference type="InterPro" id="IPR001828">
    <property type="entry name" value="ANF_lig-bd_rcpt"/>
</dbReference>
<dbReference type="SUPFAM" id="SSF53822">
    <property type="entry name" value="Periplasmic binding protein-like I"/>
    <property type="match status" value="1"/>
</dbReference>
<dbReference type="GO" id="GO:0016020">
    <property type="term" value="C:membrane"/>
    <property type="evidence" value="ECO:0007669"/>
    <property type="project" value="UniProtKB-SubCell"/>
</dbReference>
<sequence>MSSLHYQLFLFLCFYAAVQAPYREGDSVHQPSDKPGSQCGETNWRDLGQMQAMIFAIERINNDTSLLSNITLGYDVRDYCENFSEAARLVYKLLTVDACVNLSRNASRKKVIISSIGPSESSTALFTAGFLRMLNVSSISGTATSAEEQEVCSLPN</sequence>
<accession>A0AAU9XEZ1</accession>
<dbReference type="AlphaFoldDB" id="A0AAU9XEZ1"/>
<evidence type="ECO:0000256" key="2">
    <source>
        <dbReference type="ARBA" id="ARBA00022692"/>
    </source>
</evidence>
<name>A0AAU9XEZ1_9CNID</name>
<dbReference type="Pfam" id="PF01094">
    <property type="entry name" value="ANF_receptor"/>
    <property type="match status" value="1"/>
</dbReference>
<reference evidence="9 10" key="1">
    <citation type="submission" date="2022-05" db="EMBL/GenBank/DDBJ databases">
        <authorList>
            <consortium name="Genoscope - CEA"/>
            <person name="William W."/>
        </authorList>
    </citation>
    <scope>NUCLEOTIDE SEQUENCE [LARGE SCALE GENOMIC DNA]</scope>
</reference>
<evidence type="ECO:0000256" key="6">
    <source>
        <dbReference type="ARBA" id="ARBA00023180"/>
    </source>
</evidence>
<evidence type="ECO:0000256" key="5">
    <source>
        <dbReference type="ARBA" id="ARBA00023170"/>
    </source>
</evidence>
<gene>
    <name evidence="9" type="ORF">PMEA_00020570</name>
</gene>
<evidence type="ECO:0000313" key="10">
    <source>
        <dbReference type="Proteomes" id="UP001159428"/>
    </source>
</evidence>
<comment type="caution">
    <text evidence="9">The sequence shown here is derived from an EMBL/GenBank/DDBJ whole genome shotgun (WGS) entry which is preliminary data.</text>
</comment>
<feature type="chain" id="PRO_5043336724" description="Receptor ligand binding region domain-containing protein" evidence="7">
    <location>
        <begin position="21"/>
        <end position="156"/>
    </location>
</feature>
<keyword evidence="5" id="KW-0675">Receptor</keyword>
<dbReference type="InterPro" id="IPR028082">
    <property type="entry name" value="Peripla_BP_I"/>
</dbReference>
<feature type="signal peptide" evidence="7">
    <location>
        <begin position="1"/>
        <end position="20"/>
    </location>
</feature>
<dbReference type="InterPro" id="IPR000337">
    <property type="entry name" value="GPCR_3"/>
</dbReference>
<evidence type="ECO:0000259" key="8">
    <source>
        <dbReference type="Pfam" id="PF01094"/>
    </source>
</evidence>
<keyword evidence="3" id="KW-1133">Transmembrane helix</keyword>
<keyword evidence="10" id="KW-1185">Reference proteome</keyword>
<evidence type="ECO:0000256" key="1">
    <source>
        <dbReference type="ARBA" id="ARBA00004141"/>
    </source>
</evidence>
<dbReference type="Proteomes" id="UP001159428">
    <property type="component" value="Unassembled WGS sequence"/>
</dbReference>
<dbReference type="Gene3D" id="3.40.50.2300">
    <property type="match status" value="1"/>
</dbReference>
<evidence type="ECO:0000256" key="4">
    <source>
        <dbReference type="ARBA" id="ARBA00023136"/>
    </source>
</evidence>
<dbReference type="GO" id="GO:0004930">
    <property type="term" value="F:G protein-coupled receptor activity"/>
    <property type="evidence" value="ECO:0007669"/>
    <property type="project" value="InterPro"/>
</dbReference>
<keyword evidence="4" id="KW-0472">Membrane</keyword>
<evidence type="ECO:0000313" key="9">
    <source>
        <dbReference type="EMBL" id="CAH3144072.1"/>
    </source>
</evidence>
<proteinExistence type="predicted"/>
<feature type="domain" description="Receptor ligand binding region" evidence="8">
    <location>
        <begin position="50"/>
        <end position="147"/>
    </location>
</feature>
<protein>
    <recommendedName>
        <fullName evidence="8">Receptor ligand binding region domain-containing protein</fullName>
    </recommendedName>
</protein>
<organism evidence="9 10">
    <name type="scientific">Pocillopora meandrina</name>
    <dbReference type="NCBI Taxonomy" id="46732"/>
    <lineage>
        <taxon>Eukaryota</taxon>
        <taxon>Metazoa</taxon>
        <taxon>Cnidaria</taxon>
        <taxon>Anthozoa</taxon>
        <taxon>Hexacorallia</taxon>
        <taxon>Scleractinia</taxon>
        <taxon>Astrocoeniina</taxon>
        <taxon>Pocilloporidae</taxon>
        <taxon>Pocillopora</taxon>
    </lineage>
</organism>
<keyword evidence="2" id="KW-0812">Transmembrane</keyword>